<keyword evidence="10 12" id="KW-1133">Transmembrane helix</keyword>
<dbReference type="Proteomes" id="UP000239990">
    <property type="component" value="Unassembled WGS sequence"/>
</dbReference>
<comment type="similarity">
    <text evidence="3 12">Belongs to the CcmD/CycX/HelD family.</text>
</comment>
<evidence type="ECO:0000256" key="12">
    <source>
        <dbReference type="RuleBase" id="RU363101"/>
    </source>
</evidence>
<evidence type="ECO:0000256" key="9">
    <source>
        <dbReference type="ARBA" id="ARBA00022748"/>
    </source>
</evidence>
<sequence length="69" mass="7629">MSWDALFSLQGHGPYLLGAYGVTAALMALEVFSLWRRARKRSGMRRPRQQFSPPPSRGLSDPPASSGRP</sequence>
<dbReference type="EMBL" id="PREU01000015">
    <property type="protein sequence ID" value="PPA73338.1"/>
    <property type="molecule type" value="Genomic_DNA"/>
</dbReference>
<dbReference type="InterPro" id="IPR007078">
    <property type="entry name" value="Haem_export_protD_CcmD"/>
</dbReference>
<organism evidence="14 15">
    <name type="scientific">Achromobacter spanius</name>
    <dbReference type="NCBI Taxonomy" id="217203"/>
    <lineage>
        <taxon>Bacteria</taxon>
        <taxon>Pseudomonadati</taxon>
        <taxon>Pseudomonadota</taxon>
        <taxon>Betaproteobacteria</taxon>
        <taxon>Burkholderiales</taxon>
        <taxon>Alcaligenaceae</taxon>
        <taxon>Achromobacter</taxon>
    </lineage>
</organism>
<gene>
    <name evidence="14" type="primary">ccmD</name>
    <name evidence="14" type="ORF">C4E15_25235</name>
</gene>
<evidence type="ECO:0000256" key="3">
    <source>
        <dbReference type="ARBA" id="ARBA00008741"/>
    </source>
</evidence>
<dbReference type="OrthoDB" id="8666089at2"/>
<dbReference type="Pfam" id="PF04995">
    <property type="entry name" value="CcmD"/>
    <property type="match status" value="1"/>
</dbReference>
<dbReference type="GO" id="GO:0005886">
    <property type="term" value="C:plasma membrane"/>
    <property type="evidence" value="ECO:0007669"/>
    <property type="project" value="UniProtKB-SubCell"/>
</dbReference>
<evidence type="ECO:0000256" key="6">
    <source>
        <dbReference type="ARBA" id="ARBA00022475"/>
    </source>
</evidence>
<protein>
    <recommendedName>
        <fullName evidence="4 12">Heme exporter protein D</fullName>
    </recommendedName>
</protein>
<comment type="function">
    <text evidence="1 12">Required for the export of heme to the periplasm for the biogenesis of c-type cytochromes.</text>
</comment>
<feature type="region of interest" description="Disordered" evidence="13">
    <location>
        <begin position="40"/>
        <end position="69"/>
    </location>
</feature>
<reference evidence="14 15" key="1">
    <citation type="submission" date="2018-02" db="EMBL/GenBank/DDBJ databases">
        <title>Draft Genome of Achromobacter spanius stain 6.</title>
        <authorList>
            <person name="Gunasekera T.S."/>
            <person name="Radwan O."/>
            <person name="Ruiz O.N."/>
        </authorList>
    </citation>
    <scope>NUCLEOTIDE SEQUENCE [LARGE SCALE GENOMIC DNA]</scope>
    <source>
        <strain evidence="14 15">6</strain>
    </source>
</reference>
<evidence type="ECO:0000256" key="4">
    <source>
        <dbReference type="ARBA" id="ARBA00016461"/>
    </source>
</evidence>
<evidence type="ECO:0000313" key="15">
    <source>
        <dbReference type="Proteomes" id="UP000239990"/>
    </source>
</evidence>
<keyword evidence="7 12" id="KW-0997">Cell inner membrane</keyword>
<evidence type="ECO:0000256" key="5">
    <source>
        <dbReference type="ARBA" id="ARBA00022448"/>
    </source>
</evidence>
<evidence type="ECO:0000256" key="13">
    <source>
        <dbReference type="SAM" id="MobiDB-lite"/>
    </source>
</evidence>
<comment type="caution">
    <text evidence="14">The sequence shown here is derived from an EMBL/GenBank/DDBJ whole genome shotgun (WGS) entry which is preliminary data.</text>
</comment>
<dbReference type="GO" id="GO:0017004">
    <property type="term" value="P:cytochrome complex assembly"/>
    <property type="evidence" value="ECO:0007669"/>
    <property type="project" value="UniProtKB-KW"/>
</dbReference>
<evidence type="ECO:0000313" key="14">
    <source>
        <dbReference type="EMBL" id="PPA73338.1"/>
    </source>
</evidence>
<evidence type="ECO:0000256" key="11">
    <source>
        <dbReference type="ARBA" id="ARBA00023136"/>
    </source>
</evidence>
<keyword evidence="8 12" id="KW-0812">Transmembrane</keyword>
<dbReference type="AlphaFoldDB" id="A0A2S5GK39"/>
<keyword evidence="11 12" id="KW-0472">Membrane</keyword>
<keyword evidence="5 12" id="KW-0813">Transport</keyword>
<comment type="subcellular location">
    <subcellularLocation>
        <location evidence="2 12">Cell inner membrane</location>
        <topology evidence="2 12">Single-pass membrane protein</topology>
    </subcellularLocation>
</comment>
<evidence type="ECO:0000256" key="10">
    <source>
        <dbReference type="ARBA" id="ARBA00022989"/>
    </source>
</evidence>
<dbReference type="NCBIfam" id="TIGR03141">
    <property type="entry name" value="cytochro_ccmD"/>
    <property type="match status" value="1"/>
</dbReference>
<keyword evidence="6 12" id="KW-1003">Cell membrane</keyword>
<name>A0A2S5GK39_9BURK</name>
<evidence type="ECO:0000256" key="2">
    <source>
        <dbReference type="ARBA" id="ARBA00004377"/>
    </source>
</evidence>
<proteinExistence type="inferred from homology"/>
<evidence type="ECO:0000256" key="7">
    <source>
        <dbReference type="ARBA" id="ARBA00022519"/>
    </source>
</evidence>
<keyword evidence="9 12" id="KW-0201">Cytochrome c-type biogenesis</keyword>
<accession>A0A2S5GK39</accession>
<evidence type="ECO:0000256" key="8">
    <source>
        <dbReference type="ARBA" id="ARBA00022692"/>
    </source>
</evidence>
<dbReference type="GO" id="GO:0015886">
    <property type="term" value="P:heme transport"/>
    <property type="evidence" value="ECO:0007669"/>
    <property type="project" value="InterPro"/>
</dbReference>
<dbReference type="RefSeq" id="WP_046804574.1">
    <property type="nucleotide sequence ID" value="NZ_PREU01000015.1"/>
</dbReference>
<evidence type="ECO:0000256" key="1">
    <source>
        <dbReference type="ARBA" id="ARBA00002442"/>
    </source>
</evidence>
<feature type="transmembrane region" description="Helical" evidence="12">
    <location>
        <begin position="15"/>
        <end position="35"/>
    </location>
</feature>